<dbReference type="EMBL" id="JAWDGP010007966">
    <property type="protein sequence ID" value="KAK3698855.1"/>
    <property type="molecule type" value="Genomic_DNA"/>
</dbReference>
<accession>A0AAE0XNB1</accession>
<dbReference type="AlphaFoldDB" id="A0AAE0XNB1"/>
<name>A0AAE0XNB1_9GAST</name>
<reference evidence="1" key="1">
    <citation type="journal article" date="2023" name="G3 (Bethesda)">
        <title>A reference genome for the long-term kleptoplast-retaining sea slug Elysia crispata morphotype clarki.</title>
        <authorList>
            <person name="Eastman K.E."/>
            <person name="Pendleton A.L."/>
            <person name="Shaikh M.A."/>
            <person name="Suttiyut T."/>
            <person name="Ogas R."/>
            <person name="Tomko P."/>
            <person name="Gavelis G."/>
            <person name="Widhalm J.R."/>
            <person name="Wisecaver J.H."/>
        </authorList>
    </citation>
    <scope>NUCLEOTIDE SEQUENCE</scope>
    <source>
        <strain evidence="1">ECLA1</strain>
    </source>
</reference>
<evidence type="ECO:0000313" key="1">
    <source>
        <dbReference type="EMBL" id="KAK3698855.1"/>
    </source>
</evidence>
<keyword evidence="2" id="KW-1185">Reference proteome</keyword>
<sequence>MREKADNYVKLRATAVQRRGRILILVVNIKTTERPLLCPVVFDVSELPFPGSSLSLSSLSTVRQGQMSSGDGAANLSPRACGISGPQSVVDGTTPVIVFVLLEQPQNPSEKTDLAAL</sequence>
<evidence type="ECO:0000313" key="2">
    <source>
        <dbReference type="Proteomes" id="UP001283361"/>
    </source>
</evidence>
<gene>
    <name evidence="1" type="ORF">RRG08_028710</name>
</gene>
<organism evidence="1 2">
    <name type="scientific">Elysia crispata</name>
    <name type="common">lettuce slug</name>
    <dbReference type="NCBI Taxonomy" id="231223"/>
    <lineage>
        <taxon>Eukaryota</taxon>
        <taxon>Metazoa</taxon>
        <taxon>Spiralia</taxon>
        <taxon>Lophotrochozoa</taxon>
        <taxon>Mollusca</taxon>
        <taxon>Gastropoda</taxon>
        <taxon>Heterobranchia</taxon>
        <taxon>Euthyneura</taxon>
        <taxon>Panpulmonata</taxon>
        <taxon>Sacoglossa</taxon>
        <taxon>Placobranchoidea</taxon>
        <taxon>Plakobranchidae</taxon>
        <taxon>Elysia</taxon>
    </lineage>
</organism>
<protein>
    <submittedName>
        <fullName evidence="1">Uncharacterized protein</fullName>
    </submittedName>
</protein>
<comment type="caution">
    <text evidence="1">The sequence shown here is derived from an EMBL/GenBank/DDBJ whole genome shotgun (WGS) entry which is preliminary data.</text>
</comment>
<proteinExistence type="predicted"/>
<dbReference type="Proteomes" id="UP001283361">
    <property type="component" value="Unassembled WGS sequence"/>
</dbReference>